<evidence type="ECO:0000256" key="3">
    <source>
        <dbReference type="ARBA" id="ARBA00022452"/>
    </source>
</evidence>
<keyword evidence="5 11" id="KW-0812">Transmembrane</keyword>
<gene>
    <name evidence="16" type="ORF">LK12_11065</name>
</gene>
<evidence type="ECO:0000256" key="2">
    <source>
        <dbReference type="ARBA" id="ARBA00022448"/>
    </source>
</evidence>
<evidence type="ECO:0000256" key="5">
    <source>
        <dbReference type="ARBA" id="ARBA00022692"/>
    </source>
</evidence>
<comment type="subcellular location">
    <subcellularLocation>
        <location evidence="1 11">Cell outer membrane</location>
        <topology evidence="1 11">Multi-pass membrane protein</topology>
    </subcellularLocation>
</comment>
<keyword evidence="9 11" id="KW-0472">Membrane</keyword>
<evidence type="ECO:0000259" key="14">
    <source>
        <dbReference type="Pfam" id="PF00593"/>
    </source>
</evidence>
<dbReference type="EMBL" id="JTDI01000003">
    <property type="protein sequence ID" value="KHK91388.1"/>
    <property type="molecule type" value="Genomic_DNA"/>
</dbReference>
<dbReference type="InterPro" id="IPR000531">
    <property type="entry name" value="Beta-barrel_TonB"/>
</dbReference>
<keyword evidence="2 11" id="KW-0813">Transport</keyword>
<evidence type="ECO:0000256" key="4">
    <source>
        <dbReference type="ARBA" id="ARBA00022496"/>
    </source>
</evidence>
<keyword evidence="4" id="KW-0410">Iron transport</keyword>
<feature type="chain" id="PRO_5002084849" description="TonB-dependent receptor" evidence="13">
    <location>
        <begin position="35"/>
        <end position="746"/>
    </location>
</feature>
<dbReference type="STRING" id="1348853.LK12_11065"/>
<dbReference type="AlphaFoldDB" id="A0A0B1ZQ57"/>
<evidence type="ECO:0000256" key="1">
    <source>
        <dbReference type="ARBA" id="ARBA00004571"/>
    </source>
</evidence>
<dbReference type="PANTHER" id="PTHR32552:SF81">
    <property type="entry name" value="TONB-DEPENDENT OUTER MEMBRANE RECEPTOR"/>
    <property type="match status" value="1"/>
</dbReference>
<dbReference type="InterPro" id="IPR036942">
    <property type="entry name" value="Beta-barrel_TonB_sf"/>
</dbReference>
<accession>A0A0B1ZQ57</accession>
<keyword evidence="7" id="KW-0406">Ion transport</keyword>
<keyword evidence="6" id="KW-0408">Iron</keyword>
<dbReference type="InterPro" id="IPR039426">
    <property type="entry name" value="TonB-dep_rcpt-like"/>
</dbReference>
<dbReference type="RefSeq" id="WP_039283456.1">
    <property type="nucleotide sequence ID" value="NZ_JTDI01000003.1"/>
</dbReference>
<name>A0A0B1ZQ57_9SPHN</name>
<evidence type="ECO:0000256" key="8">
    <source>
        <dbReference type="ARBA" id="ARBA00023077"/>
    </source>
</evidence>
<reference evidence="16 17" key="1">
    <citation type="submission" date="2014-10" db="EMBL/GenBank/DDBJ databases">
        <title>Genome sequence of Novosphingobium malaysiense MUSC 273(T).</title>
        <authorList>
            <person name="Lee L.-H."/>
        </authorList>
    </citation>
    <scope>NUCLEOTIDE SEQUENCE [LARGE SCALE GENOMIC DNA]</scope>
    <source>
        <strain evidence="16 17">MUSC 273</strain>
    </source>
</reference>
<evidence type="ECO:0000256" key="11">
    <source>
        <dbReference type="PROSITE-ProRule" id="PRU01360"/>
    </source>
</evidence>
<dbReference type="CDD" id="cd01347">
    <property type="entry name" value="ligand_gated_channel"/>
    <property type="match status" value="1"/>
</dbReference>
<dbReference type="OrthoDB" id="9760333at2"/>
<dbReference type="PANTHER" id="PTHR32552">
    <property type="entry name" value="FERRICHROME IRON RECEPTOR-RELATED"/>
    <property type="match status" value="1"/>
</dbReference>
<evidence type="ECO:0000259" key="15">
    <source>
        <dbReference type="Pfam" id="PF07715"/>
    </source>
</evidence>
<evidence type="ECO:0000256" key="10">
    <source>
        <dbReference type="ARBA" id="ARBA00023237"/>
    </source>
</evidence>
<keyword evidence="3 11" id="KW-1134">Transmembrane beta strand</keyword>
<evidence type="ECO:0000256" key="6">
    <source>
        <dbReference type="ARBA" id="ARBA00023004"/>
    </source>
</evidence>
<keyword evidence="13" id="KW-0732">Signal</keyword>
<dbReference type="GO" id="GO:0009279">
    <property type="term" value="C:cell outer membrane"/>
    <property type="evidence" value="ECO:0007669"/>
    <property type="project" value="UniProtKB-SubCell"/>
</dbReference>
<sequence>MNTVRNMPGKLSGRTASILALTAALAFTPRGALAAEEEPAAGSNVIVVTAQRRSEGIEKVPISVAAFGQDTLDNLQIQSTADLQFATPGITNTQTAGDGISALFIRGVGTGYSGPGLEGSVAFYLDDVYLQTQTASAQNIIDVDQVQVLKGPQGTLYGRNATGGAVVVTTNNPEFDAVSGYMQAGYGNLDWARGEAVLNVPLGQTFAIRAAGFYDRRDGYVENTAFPSEKKSGVGAGQTWGGRIKARWQPVPELDVIGTFAYDRRNGNGAIHSLRFDPAGEPTGLGWYQTMQSPAREGGGGDDTDGLMASLLVSYTAGDWTVSNTFAYRRTRAFGCTDNDGVPAELLYFCTVSQRSPNPGTADGKRDDTFTNELRVVSDGAGPLNVTAGLFYEHNKSRFVGRIGGGFFGTLLPTFDNRDKLEAWSGYLELYYNLTDRLKVTLGGRYTHEKKYHSVLLDDDALALVGFTLPTFDEASKSFDNFSPRFVLAYDADDWNFYASLSRGFKSGGFNSPDFAITPPLDPETITAGEVGAKYRSPDGSLRFSTAAFYYDWNGVQVAFITGGGTGIMQQNAAGAHIYGVEADLTYSPNSSWTLRAGAAGTHARYSSFTNAAVYDLIGGFLTATAEDLSGDPVQHAPDFTANGSVTYNFPLGDWTGHVTAAGYYTSKYDFTAGAGGELRASRQRAHALVNLTGSFVTPAENLELGWFVENLFDVKRISLINTGSNGVYMTPDTPRTYGATVRYSF</sequence>
<dbReference type="InterPro" id="IPR012910">
    <property type="entry name" value="Plug_dom"/>
</dbReference>
<proteinExistence type="inferred from homology"/>
<dbReference type="SUPFAM" id="SSF56935">
    <property type="entry name" value="Porins"/>
    <property type="match status" value="1"/>
</dbReference>
<evidence type="ECO:0008006" key="18">
    <source>
        <dbReference type="Google" id="ProtNLM"/>
    </source>
</evidence>
<evidence type="ECO:0000256" key="9">
    <source>
        <dbReference type="ARBA" id="ARBA00023136"/>
    </source>
</evidence>
<feature type="domain" description="TonB-dependent receptor-like beta-barrel" evidence="14">
    <location>
        <begin position="277"/>
        <end position="712"/>
    </location>
</feature>
<keyword evidence="10 11" id="KW-0998">Cell outer membrane</keyword>
<evidence type="ECO:0000313" key="17">
    <source>
        <dbReference type="Proteomes" id="UP000031057"/>
    </source>
</evidence>
<dbReference type="PROSITE" id="PS52016">
    <property type="entry name" value="TONB_DEPENDENT_REC_3"/>
    <property type="match status" value="1"/>
</dbReference>
<dbReference type="Pfam" id="PF00593">
    <property type="entry name" value="TonB_dep_Rec_b-barrel"/>
    <property type="match status" value="1"/>
</dbReference>
<dbReference type="Gene3D" id="2.40.170.20">
    <property type="entry name" value="TonB-dependent receptor, beta-barrel domain"/>
    <property type="match status" value="1"/>
</dbReference>
<comment type="similarity">
    <text evidence="11 12">Belongs to the TonB-dependent receptor family.</text>
</comment>
<evidence type="ECO:0000256" key="12">
    <source>
        <dbReference type="RuleBase" id="RU003357"/>
    </source>
</evidence>
<dbReference type="GO" id="GO:0006826">
    <property type="term" value="P:iron ion transport"/>
    <property type="evidence" value="ECO:0007669"/>
    <property type="project" value="UniProtKB-KW"/>
</dbReference>
<organism evidence="16 17">
    <name type="scientific">Novosphingobium malaysiense</name>
    <dbReference type="NCBI Taxonomy" id="1348853"/>
    <lineage>
        <taxon>Bacteria</taxon>
        <taxon>Pseudomonadati</taxon>
        <taxon>Pseudomonadota</taxon>
        <taxon>Alphaproteobacteria</taxon>
        <taxon>Sphingomonadales</taxon>
        <taxon>Sphingomonadaceae</taxon>
        <taxon>Novosphingobium</taxon>
    </lineage>
</organism>
<comment type="caution">
    <text evidence="16">The sequence shown here is derived from an EMBL/GenBank/DDBJ whole genome shotgun (WGS) entry which is preliminary data.</text>
</comment>
<protein>
    <recommendedName>
        <fullName evidence="18">TonB-dependent receptor</fullName>
    </recommendedName>
</protein>
<evidence type="ECO:0000313" key="16">
    <source>
        <dbReference type="EMBL" id="KHK91388.1"/>
    </source>
</evidence>
<evidence type="ECO:0000256" key="7">
    <source>
        <dbReference type="ARBA" id="ARBA00023065"/>
    </source>
</evidence>
<dbReference type="Pfam" id="PF07715">
    <property type="entry name" value="Plug"/>
    <property type="match status" value="1"/>
</dbReference>
<dbReference type="Proteomes" id="UP000031057">
    <property type="component" value="Unassembled WGS sequence"/>
</dbReference>
<evidence type="ECO:0000256" key="13">
    <source>
        <dbReference type="SAM" id="SignalP"/>
    </source>
</evidence>
<feature type="signal peptide" evidence="13">
    <location>
        <begin position="1"/>
        <end position="34"/>
    </location>
</feature>
<feature type="domain" description="TonB-dependent receptor plug" evidence="15">
    <location>
        <begin position="58"/>
        <end position="165"/>
    </location>
</feature>
<keyword evidence="17" id="KW-1185">Reference proteome</keyword>
<keyword evidence="8 12" id="KW-0798">TonB box</keyword>